<evidence type="ECO:0000313" key="2">
    <source>
        <dbReference type="EMBL" id="KAJ8425386.1"/>
    </source>
</evidence>
<dbReference type="EMBL" id="JAKOGI010001482">
    <property type="protein sequence ID" value="KAJ8425386.1"/>
    <property type="molecule type" value="Genomic_DNA"/>
</dbReference>
<protein>
    <submittedName>
        <fullName evidence="2">Uncharacterized protein</fullName>
    </submittedName>
</protein>
<dbReference type="AlphaFoldDB" id="A0A9Q1GU15"/>
<comment type="caution">
    <text evidence="2">The sequence shown here is derived from an EMBL/GenBank/DDBJ whole genome shotgun (WGS) entry which is preliminary data.</text>
</comment>
<gene>
    <name evidence="2" type="ORF">Cgig2_018475</name>
</gene>
<keyword evidence="3" id="KW-1185">Reference proteome</keyword>
<dbReference type="OrthoDB" id="723791at2759"/>
<organism evidence="2 3">
    <name type="scientific">Carnegiea gigantea</name>
    <dbReference type="NCBI Taxonomy" id="171969"/>
    <lineage>
        <taxon>Eukaryota</taxon>
        <taxon>Viridiplantae</taxon>
        <taxon>Streptophyta</taxon>
        <taxon>Embryophyta</taxon>
        <taxon>Tracheophyta</taxon>
        <taxon>Spermatophyta</taxon>
        <taxon>Magnoliopsida</taxon>
        <taxon>eudicotyledons</taxon>
        <taxon>Gunneridae</taxon>
        <taxon>Pentapetalae</taxon>
        <taxon>Caryophyllales</taxon>
        <taxon>Cactineae</taxon>
        <taxon>Cactaceae</taxon>
        <taxon>Cactoideae</taxon>
        <taxon>Echinocereeae</taxon>
        <taxon>Carnegiea</taxon>
    </lineage>
</organism>
<evidence type="ECO:0000313" key="3">
    <source>
        <dbReference type="Proteomes" id="UP001153076"/>
    </source>
</evidence>
<evidence type="ECO:0000256" key="1">
    <source>
        <dbReference type="SAM" id="MobiDB-lite"/>
    </source>
</evidence>
<proteinExistence type="predicted"/>
<sequence>MMASCRFIMKRAAGKQQGVGSSRSGGGQQGSLIDEEWGMPSGSEYVPSETGSSTEDTVSMVDESCEAVGGFSNESDDAEERELTAALVKAWVPRRKAFRLTGRLVLFSVYDVALFTGLPMIGKVFEFGEDDLSTTELARMVRLRIAQYVTEKSDNLKSKKGRKRPVFRHYIKVMKKLLDANKELEKLGLWLSLYAWRVMSGVMFPRTPYGAAWSVQKYIEDVWLYEHTTRFTQRDKCRFPRLASWDSVNHGGRYGAFLLVEGIKESEKSRAHELEARLKRCTAPAAPQDTPHQPGGDVGVDIQSGLDSMAGAVTNVGEATVYKISSVKVADEDTTCQTTANILGAICDDQSTSQRTAEAVTPVDGCDDVGMPPV</sequence>
<reference evidence="2" key="1">
    <citation type="submission" date="2022-04" db="EMBL/GenBank/DDBJ databases">
        <title>Carnegiea gigantea Genome sequencing and assembly v2.</title>
        <authorList>
            <person name="Copetti D."/>
            <person name="Sanderson M.J."/>
            <person name="Burquez A."/>
            <person name="Wojciechowski M.F."/>
        </authorList>
    </citation>
    <scope>NUCLEOTIDE SEQUENCE</scope>
    <source>
        <strain evidence="2">SGP5-SGP5p</strain>
        <tissue evidence="2">Aerial part</tissue>
    </source>
</reference>
<feature type="region of interest" description="Disordered" evidence="1">
    <location>
        <begin position="16"/>
        <end position="55"/>
    </location>
</feature>
<dbReference type="Proteomes" id="UP001153076">
    <property type="component" value="Unassembled WGS sequence"/>
</dbReference>
<accession>A0A9Q1GU15</accession>
<name>A0A9Q1GU15_9CARY</name>